<protein>
    <recommendedName>
        <fullName evidence="3">DUF3445 domain-containing protein</fullName>
    </recommendedName>
</protein>
<evidence type="ECO:0008006" key="3">
    <source>
        <dbReference type="Google" id="ProtNLM"/>
    </source>
</evidence>
<dbReference type="Proteomes" id="UP000092698">
    <property type="component" value="Chromosome"/>
</dbReference>
<sequence length="254" mass="27148">MGLKALTEHDWLQGEPDLAARRAAFAAHPGSAALLPQAEPAGAELAAMLGVDGSLADAALTTWEDMCLLLRSDGEDMYRLSGAAVAFPTDWHPAEKLGLPLIALHAPIHGYEQQLATGVDRFMETLKPGKIYGRANWFVAPTGAPRWMADELPADPFAGVTAENAGARLFVRCERQTLRKLPESGAILFTIGIYTSALGDLTLANITRMSRAIATIPREEAERRGSGDYALALATYAASRCGPDYDLPEGTTTP</sequence>
<dbReference type="Pfam" id="PF11927">
    <property type="entry name" value="HODM_asu-like"/>
    <property type="match status" value="1"/>
</dbReference>
<dbReference type="PATRIC" id="fig|645517.4.peg.1045"/>
<dbReference type="EMBL" id="CP016545">
    <property type="protein sequence ID" value="ANU07359.1"/>
    <property type="molecule type" value="Genomic_DNA"/>
</dbReference>
<name>A0A1C7D7A8_9SPHN</name>
<reference evidence="1 2" key="1">
    <citation type="submission" date="2016-07" db="EMBL/GenBank/DDBJ databases">
        <title>Complete genome sequence of Altererythrobacter namhicola JCM 16345T, containing esterase-encoding genes.</title>
        <authorList>
            <person name="Cheng H."/>
            <person name="Wu Y.-H."/>
            <person name="Jian S.-L."/>
            <person name="Huo Y.-Y."/>
            <person name="Wang C.-S."/>
            <person name="Xu X.-W."/>
        </authorList>
    </citation>
    <scope>NUCLEOTIDE SEQUENCE [LARGE SCALE GENOMIC DNA]</scope>
    <source>
        <strain evidence="1 2">JCM 16345</strain>
    </source>
</reference>
<evidence type="ECO:0000313" key="2">
    <source>
        <dbReference type="Proteomes" id="UP000092698"/>
    </source>
</evidence>
<dbReference type="RefSeq" id="WP_237164891.1">
    <property type="nucleotide sequence ID" value="NZ_CP016545.1"/>
</dbReference>
<organism evidence="1 2">
    <name type="scientific">Paraurantiacibacter namhicola</name>
    <dbReference type="NCBI Taxonomy" id="645517"/>
    <lineage>
        <taxon>Bacteria</taxon>
        <taxon>Pseudomonadati</taxon>
        <taxon>Pseudomonadota</taxon>
        <taxon>Alphaproteobacteria</taxon>
        <taxon>Sphingomonadales</taxon>
        <taxon>Erythrobacteraceae</taxon>
        <taxon>Paraurantiacibacter</taxon>
    </lineage>
</organism>
<keyword evidence="2" id="KW-1185">Reference proteome</keyword>
<dbReference type="KEGG" id="anh:A6F65_01050"/>
<dbReference type="STRING" id="645517.A6F65_01050"/>
<dbReference type="AlphaFoldDB" id="A0A1C7D7A8"/>
<evidence type="ECO:0000313" key="1">
    <source>
        <dbReference type="EMBL" id="ANU07359.1"/>
    </source>
</evidence>
<dbReference type="InterPro" id="IPR021848">
    <property type="entry name" value="HODM_asu-like"/>
</dbReference>
<gene>
    <name evidence="1" type="ORF">A6F65_01050</name>
</gene>
<proteinExistence type="predicted"/>
<accession>A0A1C7D7A8</accession>